<dbReference type="InterPro" id="IPR039298">
    <property type="entry name" value="ACOT13"/>
</dbReference>
<evidence type="ECO:0000313" key="4">
    <source>
        <dbReference type="EMBL" id="KIV81754.1"/>
    </source>
</evidence>
<dbReference type="Gene3D" id="3.10.129.10">
    <property type="entry name" value="Hotdog Thioesterase"/>
    <property type="match status" value="1"/>
</dbReference>
<dbReference type="Proteomes" id="UP000053599">
    <property type="component" value="Unassembled WGS sequence"/>
</dbReference>
<dbReference type="PANTHER" id="PTHR21660">
    <property type="entry name" value="THIOESTERASE SUPERFAMILY MEMBER-RELATED"/>
    <property type="match status" value="1"/>
</dbReference>
<dbReference type="SUPFAM" id="SSF54637">
    <property type="entry name" value="Thioesterase/thiol ester dehydrase-isomerase"/>
    <property type="match status" value="1"/>
</dbReference>
<proteinExistence type="inferred from homology"/>
<comment type="similarity">
    <text evidence="1">Belongs to the thioesterase PaaI family.</text>
</comment>
<dbReference type="PANTHER" id="PTHR21660:SF1">
    <property type="entry name" value="ACYL-COENZYME A THIOESTERASE 13"/>
    <property type="match status" value="1"/>
</dbReference>
<dbReference type="InterPro" id="IPR003736">
    <property type="entry name" value="PAAI_dom"/>
</dbReference>
<dbReference type="GO" id="GO:0047617">
    <property type="term" value="F:fatty acyl-CoA hydrolase activity"/>
    <property type="evidence" value="ECO:0007669"/>
    <property type="project" value="InterPro"/>
</dbReference>
<name>A0A0D1YL07_9EURO</name>
<evidence type="ECO:0000313" key="5">
    <source>
        <dbReference type="Proteomes" id="UP000053599"/>
    </source>
</evidence>
<organism evidence="4 5">
    <name type="scientific">Exophiala sideris</name>
    <dbReference type="NCBI Taxonomy" id="1016849"/>
    <lineage>
        <taxon>Eukaryota</taxon>
        <taxon>Fungi</taxon>
        <taxon>Dikarya</taxon>
        <taxon>Ascomycota</taxon>
        <taxon>Pezizomycotina</taxon>
        <taxon>Eurotiomycetes</taxon>
        <taxon>Chaetothyriomycetidae</taxon>
        <taxon>Chaetothyriales</taxon>
        <taxon>Herpotrichiellaceae</taxon>
        <taxon>Exophiala</taxon>
    </lineage>
</organism>
<dbReference type="Pfam" id="PF03061">
    <property type="entry name" value="4HBT"/>
    <property type="match status" value="1"/>
</dbReference>
<evidence type="ECO:0000256" key="1">
    <source>
        <dbReference type="ARBA" id="ARBA00008324"/>
    </source>
</evidence>
<dbReference type="OrthoDB" id="2831072at2759"/>
<dbReference type="STRING" id="1016849.A0A0D1YL07"/>
<dbReference type="EMBL" id="KN846952">
    <property type="protein sequence ID" value="KIV81754.1"/>
    <property type="molecule type" value="Genomic_DNA"/>
</dbReference>
<dbReference type="CDD" id="cd03443">
    <property type="entry name" value="PaaI_thioesterase"/>
    <property type="match status" value="1"/>
</dbReference>
<feature type="domain" description="Thioesterase" evidence="3">
    <location>
        <begin position="76"/>
        <end position="148"/>
    </location>
</feature>
<accession>A0A0D1YL07</accession>
<dbReference type="InterPro" id="IPR029069">
    <property type="entry name" value="HotDog_dom_sf"/>
</dbReference>
<sequence>MSKKNPSRKVFGLKDFLSLSIQDRVLALEEQMINDPSYYGFDTHALRKTNLKLVEAKANTTKWEMDIPSHLCNKSGNLHGGAAATLLDNLTSTALLTIAKPGFLDGGHVSRTLTTTYLRPVPKDSHVTIDCEVQSAGRHTANIMGKVFVNGKLCVTCVHDKAVFPTPDKASKL</sequence>
<keyword evidence="2" id="KW-0378">Hydrolase</keyword>
<dbReference type="NCBIfam" id="TIGR00369">
    <property type="entry name" value="unchar_dom_1"/>
    <property type="match status" value="1"/>
</dbReference>
<evidence type="ECO:0000256" key="2">
    <source>
        <dbReference type="ARBA" id="ARBA00022801"/>
    </source>
</evidence>
<gene>
    <name evidence="4" type="ORF">PV11_03916</name>
</gene>
<dbReference type="AlphaFoldDB" id="A0A0D1YL07"/>
<dbReference type="HOGENOM" id="CLU_089876_1_1_1"/>
<protein>
    <recommendedName>
        <fullName evidence="3">Thioesterase domain-containing protein</fullName>
    </recommendedName>
</protein>
<reference evidence="4 5" key="1">
    <citation type="submission" date="2015-01" db="EMBL/GenBank/DDBJ databases">
        <title>The Genome Sequence of Exophiala sideris CBS121828.</title>
        <authorList>
            <consortium name="The Broad Institute Genomics Platform"/>
            <person name="Cuomo C."/>
            <person name="de Hoog S."/>
            <person name="Gorbushina A."/>
            <person name="Stielow B."/>
            <person name="Teixiera M."/>
            <person name="Abouelleil A."/>
            <person name="Chapman S.B."/>
            <person name="Priest M."/>
            <person name="Young S.K."/>
            <person name="Wortman J."/>
            <person name="Nusbaum C."/>
            <person name="Birren B."/>
        </authorList>
    </citation>
    <scope>NUCLEOTIDE SEQUENCE [LARGE SCALE GENOMIC DNA]</scope>
    <source>
        <strain evidence="4 5">CBS 121828</strain>
    </source>
</reference>
<evidence type="ECO:0000259" key="3">
    <source>
        <dbReference type="Pfam" id="PF03061"/>
    </source>
</evidence>
<dbReference type="InterPro" id="IPR006683">
    <property type="entry name" value="Thioestr_dom"/>
</dbReference>